<dbReference type="EMBL" id="FNJU01000001">
    <property type="protein sequence ID" value="SDP05232.1"/>
    <property type="molecule type" value="Genomic_DNA"/>
</dbReference>
<accession>A0A1H0PJD6</accession>
<gene>
    <name evidence="1" type="ORF">SAMN05216565_101347</name>
</gene>
<name>A0A1H0PJD6_9BACI</name>
<protein>
    <submittedName>
        <fullName evidence="1">Uncharacterized protein</fullName>
    </submittedName>
</protein>
<evidence type="ECO:0000313" key="2">
    <source>
        <dbReference type="Proteomes" id="UP000199159"/>
    </source>
</evidence>
<evidence type="ECO:0000313" key="1">
    <source>
        <dbReference type="EMBL" id="SDP05232.1"/>
    </source>
</evidence>
<dbReference type="OrthoDB" id="2943866at2"/>
<organism evidence="1 2">
    <name type="scientific">Litchfieldia salsa</name>
    <dbReference type="NCBI Taxonomy" id="930152"/>
    <lineage>
        <taxon>Bacteria</taxon>
        <taxon>Bacillati</taxon>
        <taxon>Bacillota</taxon>
        <taxon>Bacilli</taxon>
        <taxon>Bacillales</taxon>
        <taxon>Bacillaceae</taxon>
        <taxon>Litchfieldia</taxon>
    </lineage>
</organism>
<proteinExistence type="predicted"/>
<dbReference type="Proteomes" id="UP000199159">
    <property type="component" value="Unassembled WGS sequence"/>
</dbReference>
<keyword evidence="2" id="KW-1185">Reference proteome</keyword>
<dbReference type="RefSeq" id="WP_090849399.1">
    <property type="nucleotide sequence ID" value="NZ_FNJU01000001.1"/>
</dbReference>
<dbReference type="AlphaFoldDB" id="A0A1H0PJD6"/>
<reference evidence="2" key="1">
    <citation type="submission" date="2016-10" db="EMBL/GenBank/DDBJ databases">
        <authorList>
            <person name="Varghese N."/>
            <person name="Submissions S."/>
        </authorList>
    </citation>
    <scope>NUCLEOTIDE SEQUENCE [LARGE SCALE GENOMIC DNA]</scope>
    <source>
        <strain evidence="2">IBRC-M10078</strain>
    </source>
</reference>
<sequence length="82" mass="8539">MTAPIVFNMVNVNGIESLGGVFIGDTSANGWEVNEKLNQSMGMNFAAFGGSTPMGGNINLISDPDAIDHPLSQLDNNPASTI</sequence>